<dbReference type="RefSeq" id="WP_219481619.1">
    <property type="nucleotide sequence ID" value="NZ_JAHXCT010000005.1"/>
</dbReference>
<gene>
    <name evidence="2" type="ORF">KZO38_07615</name>
</gene>
<feature type="chain" id="PRO_5047252346" evidence="1">
    <location>
        <begin position="20"/>
        <end position="552"/>
    </location>
</feature>
<keyword evidence="3" id="KW-1185">Reference proteome</keyword>
<name>A0ABS6YEG7_9BACT</name>
<evidence type="ECO:0000256" key="1">
    <source>
        <dbReference type="SAM" id="SignalP"/>
    </source>
</evidence>
<protein>
    <submittedName>
        <fullName evidence="2">T9SS type A sorting domain-containing protein</fullName>
    </submittedName>
</protein>
<reference evidence="2 3" key="1">
    <citation type="submission" date="2021-07" db="EMBL/GenBank/DDBJ databases">
        <title>Genomic diversity and antimicrobial resistance of Prevotella spp. isolated from chronic lung disease airways.</title>
        <authorList>
            <person name="Webb K.A."/>
            <person name="Olagoke O.S."/>
            <person name="Baird T."/>
            <person name="Neill J."/>
            <person name="Pham A."/>
            <person name="Wells T.J."/>
            <person name="Ramsay K.A."/>
            <person name="Bell S.C."/>
            <person name="Sarovich D.S."/>
            <person name="Price E.P."/>
        </authorList>
    </citation>
    <scope>NUCLEOTIDE SEQUENCE [LARGE SCALE GENOMIC DNA]</scope>
    <source>
        <strain evidence="2 3">SCHI0011.S.12</strain>
    </source>
</reference>
<organism evidence="2 3">
    <name type="scientific">Hoylesella nanceiensis</name>
    <dbReference type="NCBI Taxonomy" id="425941"/>
    <lineage>
        <taxon>Bacteria</taxon>
        <taxon>Pseudomonadati</taxon>
        <taxon>Bacteroidota</taxon>
        <taxon>Bacteroidia</taxon>
        <taxon>Bacteroidales</taxon>
        <taxon>Prevotellaceae</taxon>
        <taxon>Hoylesella</taxon>
    </lineage>
</organism>
<feature type="signal peptide" evidence="1">
    <location>
        <begin position="1"/>
        <end position="19"/>
    </location>
</feature>
<dbReference type="Proteomes" id="UP000788426">
    <property type="component" value="Unassembled WGS sequence"/>
</dbReference>
<dbReference type="InterPro" id="IPR026444">
    <property type="entry name" value="Secre_tail"/>
</dbReference>
<accession>A0ABS6YEG7</accession>
<dbReference type="EMBL" id="JAHXCT010000005">
    <property type="protein sequence ID" value="MBW4769627.1"/>
    <property type="molecule type" value="Genomic_DNA"/>
</dbReference>
<comment type="caution">
    <text evidence="2">The sequence shown here is derived from an EMBL/GenBank/DDBJ whole genome shotgun (WGS) entry which is preliminary data.</text>
</comment>
<keyword evidence="1" id="KW-0732">Signal</keyword>
<evidence type="ECO:0000313" key="3">
    <source>
        <dbReference type="Proteomes" id="UP000788426"/>
    </source>
</evidence>
<dbReference type="NCBIfam" id="TIGR04183">
    <property type="entry name" value="Por_Secre_tail"/>
    <property type="match status" value="1"/>
</dbReference>
<proteinExistence type="predicted"/>
<evidence type="ECO:0000313" key="2">
    <source>
        <dbReference type="EMBL" id="MBW4769627.1"/>
    </source>
</evidence>
<sequence length="552" mass="58260">MKKVLLTFGLCATVLASNAQNFSSPTWTQTQTVYKQKSDAVNSAPVTITADGDVIVSSSFNTGTLSVGGLVVRAVAKSSYIQKLNAAGTSQWAVALLGAAEVKSLTSDTDGNIYAVGVFADQLKLTTKTGTVAATLQGNSGTTKSSLFVLKYSKDGALLAYKSATSSVDATVSASGKYFDEPSDAAYVRSTKAVWANNKLYFTAQYTGVSNLDGVELKGDYLNYFDIMYVDLPRMSVLSVDASNLSGLKKEYTVKTNVTGLEEQTGVKSLNFAVNNGTLYVASVATGAVVVETSNKTENFNAGKDGEDLKYGFIYSEVGSTTNNKLFDGGKLATLNSNNSINDLLVDDSNVYVAGTYNTNNVFGQSVTFQGGSDSFVAAFAKGTTNVQWVVNSGVNEGDATKYAEKVTGLVVADNKLLLTGYTEETTEHTIKTGFVYNVTTSGTKTSVGSNVVLGLASDSKQVVTSGVNELNSVFNGYALSTTTGINQLTETNDVVRNGNVFSFEKAQDAVVVDLQGRVVLRASNTTNLSVDNLVKGVYVLKVGTKAVKFVK</sequence>